<keyword evidence="2" id="KW-0238">DNA-binding</keyword>
<dbReference type="RefSeq" id="WP_090251621.1">
    <property type="nucleotide sequence ID" value="NZ_FMTL01000002.1"/>
</dbReference>
<gene>
    <name evidence="6" type="ORF">SAMN05216370_2048</name>
</gene>
<dbReference type="AlphaFoldDB" id="A0AB37Z878"/>
<dbReference type="Gene3D" id="2.60.120.10">
    <property type="entry name" value="Jelly Rolls"/>
    <property type="match status" value="1"/>
</dbReference>
<dbReference type="InterPro" id="IPR050397">
    <property type="entry name" value="Env_Response_Regulators"/>
</dbReference>
<dbReference type="SUPFAM" id="SSF46785">
    <property type="entry name" value="Winged helix' DNA-binding domain"/>
    <property type="match status" value="1"/>
</dbReference>
<dbReference type="InterPro" id="IPR036390">
    <property type="entry name" value="WH_DNA-bd_sf"/>
</dbReference>
<dbReference type="GO" id="GO:0005829">
    <property type="term" value="C:cytosol"/>
    <property type="evidence" value="ECO:0007669"/>
    <property type="project" value="TreeGrafter"/>
</dbReference>
<dbReference type="Pfam" id="PF00027">
    <property type="entry name" value="cNMP_binding"/>
    <property type="match status" value="1"/>
</dbReference>
<evidence type="ECO:0000256" key="1">
    <source>
        <dbReference type="ARBA" id="ARBA00023015"/>
    </source>
</evidence>
<dbReference type="PANTHER" id="PTHR24567:SF74">
    <property type="entry name" value="HTH-TYPE TRANSCRIPTIONAL REGULATOR ARCR"/>
    <property type="match status" value="1"/>
</dbReference>
<dbReference type="Gene3D" id="1.10.10.10">
    <property type="entry name" value="Winged helix-like DNA-binding domain superfamily/Winged helix DNA-binding domain"/>
    <property type="match status" value="1"/>
</dbReference>
<keyword evidence="1" id="KW-0805">Transcription regulation</keyword>
<feature type="domain" description="Cyclic nucleotide-binding" evidence="4">
    <location>
        <begin position="13"/>
        <end position="98"/>
    </location>
</feature>
<comment type="caution">
    <text evidence="6">The sequence shown here is derived from an EMBL/GenBank/DDBJ whole genome shotgun (WGS) entry which is preliminary data.</text>
</comment>
<keyword evidence="3" id="KW-0804">Transcription</keyword>
<feature type="domain" description="HTH crp-type" evidence="5">
    <location>
        <begin position="147"/>
        <end position="213"/>
    </location>
</feature>
<evidence type="ECO:0000256" key="3">
    <source>
        <dbReference type="ARBA" id="ARBA00023163"/>
    </source>
</evidence>
<accession>A0AB37Z878</accession>
<sequence>MSVKAPLQIFSRLIEGLPSKQRKQLLNGCEPVDLVFGNVLHEANQPIRHVYFPLSGFVSLVTTLDGHQPLEMGLIGNEGMLGATLALGIGQAPMRAVVQGSGSALRISSQLFKQELLSSPALLRALKRYLYVVMTQLSQSAACTHFHEIEPRLARWLLMTHDRAHADNFHLTHEYLADMLGVRRSGVSIAAAAMQARGLISYSRGEIHILDRAGLELAACECYAALQAD</sequence>
<dbReference type="SUPFAM" id="SSF51206">
    <property type="entry name" value="cAMP-binding domain-like"/>
    <property type="match status" value="1"/>
</dbReference>
<dbReference type="GO" id="GO:0003700">
    <property type="term" value="F:DNA-binding transcription factor activity"/>
    <property type="evidence" value="ECO:0007669"/>
    <property type="project" value="TreeGrafter"/>
</dbReference>
<reference evidence="6 7" key="1">
    <citation type="submission" date="2016-10" db="EMBL/GenBank/DDBJ databases">
        <authorList>
            <person name="Varghese N."/>
            <person name="Submissions S."/>
        </authorList>
    </citation>
    <scope>NUCLEOTIDE SEQUENCE [LARGE SCALE GENOMIC DNA]</scope>
    <source>
        <strain evidence="6 7">DSM 17833</strain>
    </source>
</reference>
<evidence type="ECO:0000256" key="2">
    <source>
        <dbReference type="ARBA" id="ARBA00023125"/>
    </source>
</evidence>
<organism evidence="6 7">
    <name type="scientific">Pseudomonas peli</name>
    <dbReference type="NCBI Taxonomy" id="592361"/>
    <lineage>
        <taxon>Bacteria</taxon>
        <taxon>Pseudomonadati</taxon>
        <taxon>Pseudomonadota</taxon>
        <taxon>Gammaproteobacteria</taxon>
        <taxon>Pseudomonadales</taxon>
        <taxon>Pseudomonadaceae</taxon>
        <taxon>Pseudomonas</taxon>
    </lineage>
</organism>
<dbReference type="PROSITE" id="PS51063">
    <property type="entry name" value="HTH_CRP_2"/>
    <property type="match status" value="1"/>
</dbReference>
<evidence type="ECO:0000313" key="6">
    <source>
        <dbReference type="EMBL" id="SCW60099.1"/>
    </source>
</evidence>
<dbReference type="InterPro" id="IPR012318">
    <property type="entry name" value="HTH_CRP"/>
</dbReference>
<dbReference type="Proteomes" id="UP000242418">
    <property type="component" value="Unassembled WGS sequence"/>
</dbReference>
<evidence type="ECO:0000313" key="7">
    <source>
        <dbReference type="Proteomes" id="UP000242418"/>
    </source>
</evidence>
<dbReference type="Pfam" id="PF13545">
    <property type="entry name" value="HTH_Crp_2"/>
    <property type="match status" value="1"/>
</dbReference>
<name>A0AB37Z878_9PSED</name>
<dbReference type="GO" id="GO:0003677">
    <property type="term" value="F:DNA binding"/>
    <property type="evidence" value="ECO:0007669"/>
    <property type="project" value="UniProtKB-KW"/>
</dbReference>
<dbReference type="EMBL" id="FMTL01000002">
    <property type="protein sequence ID" value="SCW60099.1"/>
    <property type="molecule type" value="Genomic_DNA"/>
</dbReference>
<proteinExistence type="predicted"/>
<dbReference type="CDD" id="cd00038">
    <property type="entry name" value="CAP_ED"/>
    <property type="match status" value="1"/>
</dbReference>
<protein>
    <submittedName>
        <fullName evidence="6">cAMP-binding domain of CRP or a regulatory subunit of cAMP-dependent protein kinases</fullName>
    </submittedName>
</protein>
<evidence type="ECO:0000259" key="4">
    <source>
        <dbReference type="PROSITE" id="PS50042"/>
    </source>
</evidence>
<evidence type="ECO:0000259" key="5">
    <source>
        <dbReference type="PROSITE" id="PS51063"/>
    </source>
</evidence>
<dbReference type="InterPro" id="IPR036388">
    <property type="entry name" value="WH-like_DNA-bd_sf"/>
</dbReference>
<dbReference type="InterPro" id="IPR018490">
    <property type="entry name" value="cNMP-bd_dom_sf"/>
</dbReference>
<keyword evidence="7" id="KW-1185">Reference proteome</keyword>
<dbReference type="InterPro" id="IPR014710">
    <property type="entry name" value="RmlC-like_jellyroll"/>
</dbReference>
<dbReference type="PROSITE" id="PS50042">
    <property type="entry name" value="CNMP_BINDING_3"/>
    <property type="match status" value="1"/>
</dbReference>
<dbReference type="PANTHER" id="PTHR24567">
    <property type="entry name" value="CRP FAMILY TRANSCRIPTIONAL REGULATORY PROTEIN"/>
    <property type="match status" value="1"/>
</dbReference>
<dbReference type="InterPro" id="IPR000595">
    <property type="entry name" value="cNMP-bd_dom"/>
</dbReference>